<dbReference type="InterPro" id="IPR008984">
    <property type="entry name" value="SMAD_FHA_dom_sf"/>
</dbReference>
<feature type="region of interest" description="Disordered" evidence="1">
    <location>
        <begin position="241"/>
        <end position="280"/>
    </location>
</feature>
<evidence type="ECO:0000313" key="5">
    <source>
        <dbReference type="Proteomes" id="UP000189513"/>
    </source>
</evidence>
<comment type="caution">
    <text evidence="4">The sequence shown here is derived from an EMBL/GenBank/DDBJ whole genome shotgun (WGS) entry which is preliminary data.</text>
</comment>
<dbReference type="SUPFAM" id="SSF49879">
    <property type="entry name" value="SMAD/FHA domain"/>
    <property type="match status" value="1"/>
</dbReference>
<dbReference type="AlphaFoldDB" id="A0A1V2L7B1"/>
<evidence type="ECO:0000256" key="1">
    <source>
        <dbReference type="SAM" id="MobiDB-lite"/>
    </source>
</evidence>
<dbReference type="PROSITE" id="PS50006">
    <property type="entry name" value="FHA_DOMAIN"/>
    <property type="match status" value="1"/>
</dbReference>
<dbReference type="Proteomes" id="UP000189513">
    <property type="component" value="Unassembled WGS sequence"/>
</dbReference>
<feature type="region of interest" description="Disordered" evidence="1">
    <location>
        <begin position="363"/>
        <end position="383"/>
    </location>
</feature>
<evidence type="ECO:0000313" key="4">
    <source>
        <dbReference type="EMBL" id="ONH67753.1"/>
    </source>
</evidence>
<protein>
    <recommendedName>
        <fullName evidence="3">FHA domain-containing protein</fullName>
    </recommendedName>
</protein>
<keyword evidence="2" id="KW-0472">Membrane</keyword>
<feature type="compositionally biased region" description="Low complexity" evidence="1">
    <location>
        <begin position="257"/>
        <end position="276"/>
    </location>
</feature>
<keyword evidence="2" id="KW-0812">Transmembrane</keyword>
<dbReference type="InterPro" id="IPR000253">
    <property type="entry name" value="FHA_dom"/>
</dbReference>
<dbReference type="VEuPathDB" id="FungiDB:BON22_2279"/>
<evidence type="ECO:0000259" key="3">
    <source>
        <dbReference type="PROSITE" id="PS50006"/>
    </source>
</evidence>
<proteinExistence type="predicted"/>
<dbReference type="Pfam" id="PF00498">
    <property type="entry name" value="FHA"/>
    <property type="match status" value="1"/>
</dbReference>
<sequence length="423" mass="46154">MSINISTRSIPAHSVGTTEMLVGRASQNKKSDRLEASDNLFLPDRTVSKQHCLIKIHLEKDSNEWLAHIKDLNSHHGTVVGDRLLRPGVWTELKEGDLIGLVSLSKEKYEENESQDGEVPAVETQTTACKFLLKYQGVDDHTANFNFLSKKEVVSLREKANKLRSDTHINKTGDYLGDLAAELDMANDIVEEEQIEMYSTLDKLAGEDEGIELYSRVTEQCDEDDFDRLSISREPSIGSSASFGGFSDLREPSADTPNASLLASSESASSTNAPTENDSTTPVLISSAVNITDVTSGEDITIENDGFKELDQVTAEVDSAKSSVPEEDEVSEIVREETFSTSSSTRDQSTRPYKLVLKPLSRRRAKNATSTTPSKVAKRKLTKKSSNVKKEVLTGLVGFAVGMTMGAGLTFSTLASLGKSMSS</sequence>
<reference evidence="5" key="1">
    <citation type="journal article" date="2017" name="Genome Announc.">
        <title>Genome sequences of Cyberlindnera fabianii 65, Pichia kudriavzevii 129, and Saccharomyces cerevisiae 131 isolated from fermented masau fruits in Zimbabwe.</title>
        <authorList>
            <person name="van Rijswijck I.M.H."/>
            <person name="Derks M.F.L."/>
            <person name="Abee T."/>
            <person name="de Ridder D."/>
            <person name="Smid E.J."/>
        </authorList>
    </citation>
    <scope>NUCLEOTIDE SEQUENCE [LARGE SCALE GENOMIC DNA]</scope>
    <source>
        <strain evidence="5">65</strain>
    </source>
</reference>
<keyword evidence="5" id="KW-1185">Reference proteome</keyword>
<dbReference type="SMART" id="SM00240">
    <property type="entry name" value="FHA"/>
    <property type="match status" value="1"/>
</dbReference>
<keyword evidence="2" id="KW-1133">Transmembrane helix</keyword>
<organism evidence="4 5">
    <name type="scientific">Cyberlindnera fabianii</name>
    <name type="common">Yeast</name>
    <name type="synonym">Hansenula fabianii</name>
    <dbReference type="NCBI Taxonomy" id="36022"/>
    <lineage>
        <taxon>Eukaryota</taxon>
        <taxon>Fungi</taxon>
        <taxon>Dikarya</taxon>
        <taxon>Ascomycota</taxon>
        <taxon>Saccharomycotina</taxon>
        <taxon>Saccharomycetes</taxon>
        <taxon>Phaffomycetales</taxon>
        <taxon>Phaffomycetaceae</taxon>
        <taxon>Cyberlindnera</taxon>
    </lineage>
</organism>
<accession>A0A1V2L7B1</accession>
<feature type="domain" description="FHA" evidence="3">
    <location>
        <begin position="20"/>
        <end position="85"/>
    </location>
</feature>
<dbReference type="CDD" id="cd00060">
    <property type="entry name" value="FHA"/>
    <property type="match status" value="1"/>
</dbReference>
<evidence type="ECO:0000256" key="2">
    <source>
        <dbReference type="SAM" id="Phobius"/>
    </source>
</evidence>
<name>A0A1V2L7B1_CYBFA</name>
<feature type="transmembrane region" description="Helical" evidence="2">
    <location>
        <begin position="392"/>
        <end position="417"/>
    </location>
</feature>
<dbReference type="Gene3D" id="2.60.200.20">
    <property type="match status" value="1"/>
</dbReference>
<gene>
    <name evidence="4" type="ORF">BON22_2279</name>
</gene>
<dbReference type="EMBL" id="MPUK01000004">
    <property type="protein sequence ID" value="ONH67753.1"/>
    <property type="molecule type" value="Genomic_DNA"/>
</dbReference>